<keyword evidence="1" id="KW-0479">Metal-binding</keyword>
<dbReference type="OrthoDB" id="10056939at2759"/>
<dbReference type="AlphaFoldDB" id="A0A9P9JTR5"/>
<reference evidence="4" key="1">
    <citation type="journal article" date="2021" name="Nat. Commun.">
        <title>Genetic determinants of endophytism in the Arabidopsis root mycobiome.</title>
        <authorList>
            <person name="Mesny F."/>
            <person name="Miyauchi S."/>
            <person name="Thiergart T."/>
            <person name="Pickel B."/>
            <person name="Atanasova L."/>
            <person name="Karlsson M."/>
            <person name="Huettel B."/>
            <person name="Barry K.W."/>
            <person name="Haridas S."/>
            <person name="Chen C."/>
            <person name="Bauer D."/>
            <person name="Andreopoulos W."/>
            <person name="Pangilinan J."/>
            <person name="LaButti K."/>
            <person name="Riley R."/>
            <person name="Lipzen A."/>
            <person name="Clum A."/>
            <person name="Drula E."/>
            <person name="Henrissat B."/>
            <person name="Kohler A."/>
            <person name="Grigoriev I.V."/>
            <person name="Martin F.M."/>
            <person name="Hacquard S."/>
        </authorList>
    </citation>
    <scope>NUCLEOTIDE SEQUENCE</scope>
    <source>
        <strain evidence="4">MPI-CAGE-AT-0023</strain>
    </source>
</reference>
<gene>
    <name evidence="4" type="ORF">BKA55DRAFT_697649</name>
</gene>
<evidence type="ECO:0000256" key="1">
    <source>
        <dbReference type="PROSITE-ProRule" id="PRU00042"/>
    </source>
</evidence>
<dbReference type="InterPro" id="IPR013087">
    <property type="entry name" value="Znf_C2H2_type"/>
</dbReference>
<comment type="caution">
    <text evidence="4">The sequence shown here is derived from an EMBL/GenBank/DDBJ whole genome shotgun (WGS) entry which is preliminary data.</text>
</comment>
<accession>A0A9P9JTR5</accession>
<feature type="region of interest" description="Disordered" evidence="2">
    <location>
        <begin position="345"/>
        <end position="364"/>
    </location>
</feature>
<dbReference type="PROSITE" id="PS50157">
    <property type="entry name" value="ZINC_FINGER_C2H2_2"/>
    <property type="match status" value="1"/>
</dbReference>
<keyword evidence="1" id="KW-0862">Zinc</keyword>
<evidence type="ECO:0000256" key="2">
    <source>
        <dbReference type="SAM" id="MobiDB-lite"/>
    </source>
</evidence>
<name>A0A9P9JTR5_FUSRE</name>
<evidence type="ECO:0000313" key="5">
    <source>
        <dbReference type="Proteomes" id="UP000720189"/>
    </source>
</evidence>
<sequence length="442" mass="49907">MSAPGSPRGDTLLDENDWLSWLHHHDDAWDINPGLNDPVSGKVKAAADVADASVLSKDSTSQPGSHHLPADTLDPINCVASGDLLSSDPLAEDVSWLSSSGYYGAPSDSSVGSVDSLTSSIASASRLRRRRRQTRQNVNTARERETTKRRYQCTFCTDAFKTKHDWQRHETTMHLTLEQWKCSRFGPIIHHPDGYAYCIFCNCPNPSTNHPELHNYSACAAQPDSARLFHRKDHLRQHLRLFHQGCNFNDSMKSWLSSIDDVRSRCGFCDSQLGTWTERQKHLAVHFRAGADMREWKGDRGFDQQIEELVENDMPAFLIGDQRRTMEPFSASRVDHRIDTCALSPFSTNEASPGQNLKESEVPHSHQEVQRLLLQYVSTEISQGHVPSDRQIQRKMSEIIYGPDNSWDSTWADNPQWMDMFRKKAGLISLPLSGGKNAFIGF</sequence>
<evidence type="ECO:0000259" key="3">
    <source>
        <dbReference type="PROSITE" id="PS50157"/>
    </source>
</evidence>
<proteinExistence type="predicted"/>
<dbReference type="GeneID" id="70230367"/>
<dbReference type="RefSeq" id="XP_046041923.1">
    <property type="nucleotide sequence ID" value="XM_046200413.1"/>
</dbReference>
<feature type="compositionally biased region" description="Polar residues" evidence="2">
    <location>
        <begin position="345"/>
        <end position="357"/>
    </location>
</feature>
<feature type="domain" description="C2H2-type" evidence="3">
    <location>
        <begin position="151"/>
        <end position="179"/>
    </location>
</feature>
<dbReference type="EMBL" id="JAGMUX010000029">
    <property type="protein sequence ID" value="KAH7216942.1"/>
    <property type="molecule type" value="Genomic_DNA"/>
</dbReference>
<evidence type="ECO:0000313" key="4">
    <source>
        <dbReference type="EMBL" id="KAH7216942.1"/>
    </source>
</evidence>
<protein>
    <recommendedName>
        <fullName evidence="3">C2H2-type domain-containing protein</fullName>
    </recommendedName>
</protein>
<keyword evidence="5" id="KW-1185">Reference proteome</keyword>
<keyword evidence="1" id="KW-0863">Zinc-finger</keyword>
<dbReference type="PROSITE" id="PS00028">
    <property type="entry name" value="ZINC_FINGER_C2H2_1"/>
    <property type="match status" value="1"/>
</dbReference>
<dbReference type="GO" id="GO:0008270">
    <property type="term" value="F:zinc ion binding"/>
    <property type="evidence" value="ECO:0007669"/>
    <property type="project" value="UniProtKB-KW"/>
</dbReference>
<organism evidence="4 5">
    <name type="scientific">Fusarium redolens</name>
    <dbReference type="NCBI Taxonomy" id="48865"/>
    <lineage>
        <taxon>Eukaryota</taxon>
        <taxon>Fungi</taxon>
        <taxon>Dikarya</taxon>
        <taxon>Ascomycota</taxon>
        <taxon>Pezizomycotina</taxon>
        <taxon>Sordariomycetes</taxon>
        <taxon>Hypocreomycetidae</taxon>
        <taxon>Hypocreales</taxon>
        <taxon>Nectriaceae</taxon>
        <taxon>Fusarium</taxon>
        <taxon>Fusarium redolens species complex</taxon>
    </lineage>
</organism>
<dbReference type="Proteomes" id="UP000720189">
    <property type="component" value="Unassembled WGS sequence"/>
</dbReference>
<dbReference type="SMART" id="SM00355">
    <property type="entry name" value="ZnF_C2H2"/>
    <property type="match status" value="3"/>
</dbReference>
<feature type="region of interest" description="Disordered" evidence="2">
    <location>
        <begin position="123"/>
        <end position="144"/>
    </location>
</feature>